<reference evidence="1" key="1">
    <citation type="submission" date="2018-02" db="EMBL/GenBank/DDBJ databases">
        <title>Rhizophora mucronata_Transcriptome.</title>
        <authorList>
            <person name="Meera S.P."/>
            <person name="Sreeshan A."/>
            <person name="Augustine A."/>
        </authorList>
    </citation>
    <scope>NUCLEOTIDE SEQUENCE</scope>
    <source>
        <tissue evidence="1">Leaf</tissue>
    </source>
</reference>
<accession>A0A2P2IV45</accession>
<sequence>MWPLKIIGPFMAIRNSGPIIKPCCCKIHFPQSLFVI</sequence>
<organism evidence="1">
    <name type="scientific">Rhizophora mucronata</name>
    <name type="common">Asiatic mangrove</name>
    <dbReference type="NCBI Taxonomy" id="61149"/>
    <lineage>
        <taxon>Eukaryota</taxon>
        <taxon>Viridiplantae</taxon>
        <taxon>Streptophyta</taxon>
        <taxon>Embryophyta</taxon>
        <taxon>Tracheophyta</taxon>
        <taxon>Spermatophyta</taxon>
        <taxon>Magnoliopsida</taxon>
        <taxon>eudicotyledons</taxon>
        <taxon>Gunneridae</taxon>
        <taxon>Pentapetalae</taxon>
        <taxon>rosids</taxon>
        <taxon>fabids</taxon>
        <taxon>Malpighiales</taxon>
        <taxon>Rhizophoraceae</taxon>
        <taxon>Rhizophora</taxon>
    </lineage>
</organism>
<name>A0A2P2IV45_RHIMU</name>
<protein>
    <submittedName>
        <fullName evidence="1">Uncharacterized protein</fullName>
    </submittedName>
</protein>
<evidence type="ECO:0000313" key="1">
    <source>
        <dbReference type="EMBL" id="MBW85091.1"/>
    </source>
</evidence>
<dbReference type="EMBL" id="GGEC01004608">
    <property type="protein sequence ID" value="MBW85091.1"/>
    <property type="molecule type" value="Transcribed_RNA"/>
</dbReference>
<proteinExistence type="predicted"/>
<dbReference type="AlphaFoldDB" id="A0A2P2IV45"/>